<dbReference type="WBParaSite" id="RSKR_0001038000.1">
    <property type="protein sequence ID" value="RSKR_0001038000.1"/>
    <property type="gene ID" value="RSKR_0001038000"/>
</dbReference>
<name>A0AC35UEC6_9BILA</name>
<proteinExistence type="predicted"/>
<evidence type="ECO:0000313" key="1">
    <source>
        <dbReference type="Proteomes" id="UP000095286"/>
    </source>
</evidence>
<evidence type="ECO:0000313" key="2">
    <source>
        <dbReference type="WBParaSite" id="RSKR_0001038000.1"/>
    </source>
</evidence>
<reference evidence="2" key="1">
    <citation type="submission" date="2016-11" db="UniProtKB">
        <authorList>
            <consortium name="WormBaseParasite"/>
        </authorList>
    </citation>
    <scope>IDENTIFICATION</scope>
    <source>
        <strain evidence="2">KR3021</strain>
    </source>
</reference>
<accession>A0AC35UEC6</accession>
<organism evidence="1 2">
    <name type="scientific">Rhabditophanes sp. KR3021</name>
    <dbReference type="NCBI Taxonomy" id="114890"/>
    <lineage>
        <taxon>Eukaryota</taxon>
        <taxon>Metazoa</taxon>
        <taxon>Ecdysozoa</taxon>
        <taxon>Nematoda</taxon>
        <taxon>Chromadorea</taxon>
        <taxon>Rhabditida</taxon>
        <taxon>Tylenchina</taxon>
        <taxon>Panagrolaimomorpha</taxon>
        <taxon>Strongyloidoidea</taxon>
        <taxon>Alloionematidae</taxon>
        <taxon>Rhabditophanes</taxon>
    </lineage>
</organism>
<protein>
    <submittedName>
        <fullName evidence="2">Uncharacterized protein</fullName>
    </submittedName>
</protein>
<sequence length="117" mass="12634">MYESWGWRDGHPLWYRRNYQERIFQDGVSNSVSNVASGKGRSAANALSQSLRGQSISNTVANNGGTGDSAALSDSRSKGGDVLAAALASGQGSASNDGWNYPAPRYVDWRRGWYGGW</sequence>
<dbReference type="Proteomes" id="UP000095286">
    <property type="component" value="Unplaced"/>
</dbReference>